<evidence type="ECO:0000256" key="2">
    <source>
        <dbReference type="ARBA" id="ARBA00023211"/>
    </source>
</evidence>
<gene>
    <name evidence="5" type="primary">fbp</name>
    <name evidence="5" type="ORF">OSSY52_19610</name>
</gene>
<dbReference type="Gene3D" id="3.60.21.10">
    <property type="match status" value="1"/>
</dbReference>
<dbReference type="Proteomes" id="UP000516361">
    <property type="component" value="Chromosome"/>
</dbReference>
<feature type="coiled-coil region" evidence="4">
    <location>
        <begin position="619"/>
        <end position="646"/>
    </location>
</feature>
<dbReference type="InterPro" id="IPR029052">
    <property type="entry name" value="Metallo-depent_PP-like"/>
</dbReference>
<organism evidence="5 6">
    <name type="scientific">Tepiditoga spiralis</name>
    <dbReference type="NCBI Taxonomy" id="2108365"/>
    <lineage>
        <taxon>Bacteria</taxon>
        <taxon>Thermotogati</taxon>
        <taxon>Thermotogota</taxon>
        <taxon>Thermotogae</taxon>
        <taxon>Petrotogales</taxon>
        <taxon>Petrotogaceae</taxon>
        <taxon>Tepiditoga</taxon>
    </lineage>
</organism>
<proteinExistence type="inferred from homology"/>
<dbReference type="InParanoid" id="A0A7G1G5G6"/>
<dbReference type="KEGG" id="ocy:OSSY52_19610"/>
<sequence>MRSIEYLKLLSKEYPNIASVSSEIINLQAILNLPKATEHFLTDLHGEDEAFDHVIRTASGVLKRKIDDIFGDHLHEEDKKQLGVLIFYPEQKLKELHEKNITTPNWYKITLNRVINICKVISSKYTRSKVRKALPKDFAYIIEELLHLKNTQLNKEGYYNNIINTIIEIGRADDFIIQISYLIQRLAVDKLHIVGDIFDRGNGAHKIIERLIKHHDCDIQWGNHDILWIGAALGHPALVATAVRITLRYANLSILEDSYGINLRPLLTFAMNTYKGDPCEEFMPRVDKNLFNESEKYMIAQMHKAISIIQFKVEEKIMNEYPELHINNIDYLENINYEKGTIKLNNTVYSLTSNNFPTIDPKNPLNLTKEESDVLNNLIKNFTESEKLKSHIYFLINKGSMYLKTNGNLLFHGCIPMNEEGNFEEVEINGRKYKGRALLDKFDVYVRKSYFHKNENNKYLKWLWYLWRGEKSPLFGKNKMSTFERYFIKNKETHKEIKNSYYTLREKEEIALKVLDEFDLDEKGYIINGHTPVKVKKGESPIKANGRLLVIDGGFCRAYQNTTGIAGYTLIFNSYGLVLNSHKKFEGTKKAIIEGQDIISSTNVLKKAERLKVKNTDIGKELIKEVEDLKELLEAYKNGVLKEKEKKFNISKLLNSI</sequence>
<keyword evidence="2" id="KW-0464">Manganese</keyword>
<evidence type="ECO:0000256" key="1">
    <source>
        <dbReference type="ARBA" id="ARBA00022801"/>
    </source>
</evidence>
<keyword evidence="3" id="KW-0119">Carbohydrate metabolism</keyword>
<dbReference type="SUPFAM" id="SSF56300">
    <property type="entry name" value="Metallo-dependent phosphatases"/>
    <property type="match status" value="1"/>
</dbReference>
<evidence type="ECO:0000313" key="6">
    <source>
        <dbReference type="Proteomes" id="UP000516361"/>
    </source>
</evidence>
<dbReference type="HAMAP" id="MF_01854">
    <property type="entry name" value="FBPase_class3"/>
    <property type="match status" value="1"/>
</dbReference>
<dbReference type="AlphaFoldDB" id="A0A7G1G5G6"/>
<dbReference type="InterPro" id="IPR009164">
    <property type="entry name" value="FBPtase_class3"/>
</dbReference>
<dbReference type="PIRSF" id="PIRSF000906">
    <property type="entry name" value="FBPtase_Bacill"/>
    <property type="match status" value="1"/>
</dbReference>
<dbReference type="GO" id="GO:0042132">
    <property type="term" value="F:fructose 1,6-bisphosphate 1-phosphatase activity"/>
    <property type="evidence" value="ECO:0007669"/>
    <property type="project" value="InterPro"/>
</dbReference>
<evidence type="ECO:0000256" key="4">
    <source>
        <dbReference type="SAM" id="Coils"/>
    </source>
</evidence>
<dbReference type="EMBL" id="AP018712">
    <property type="protein sequence ID" value="BBE31820.1"/>
    <property type="molecule type" value="Genomic_DNA"/>
</dbReference>
<keyword evidence="4" id="KW-0175">Coiled coil</keyword>
<evidence type="ECO:0000256" key="3">
    <source>
        <dbReference type="ARBA" id="ARBA00023277"/>
    </source>
</evidence>
<protein>
    <submittedName>
        <fullName evidence="5">Fructose-1,6-bisphosphatase class 3</fullName>
    </submittedName>
</protein>
<keyword evidence="1" id="KW-0378">Hydrolase</keyword>
<accession>A0A7G1G5G6</accession>
<reference evidence="5 6" key="1">
    <citation type="submission" date="2018-06" db="EMBL/GenBank/DDBJ databases">
        <title>Genome sequencing of Oceanotoga sp. sy52.</title>
        <authorList>
            <person name="Mori K."/>
        </authorList>
    </citation>
    <scope>NUCLEOTIDE SEQUENCE [LARGE SCALE GENOMIC DNA]</scope>
    <source>
        <strain evidence="6">sy52</strain>
    </source>
</reference>
<dbReference type="GO" id="GO:0006094">
    <property type="term" value="P:gluconeogenesis"/>
    <property type="evidence" value="ECO:0007669"/>
    <property type="project" value="InterPro"/>
</dbReference>
<keyword evidence="6" id="KW-1185">Reference proteome</keyword>
<dbReference type="FunCoup" id="A0A7G1G5G6">
    <property type="interactions" value="32"/>
</dbReference>
<evidence type="ECO:0000313" key="5">
    <source>
        <dbReference type="EMBL" id="BBE31820.1"/>
    </source>
</evidence>
<name>A0A7G1G5G6_9BACT</name>
<dbReference type="Pfam" id="PF06874">
    <property type="entry name" value="FBPase_2"/>
    <property type="match status" value="1"/>
</dbReference>
<dbReference type="RefSeq" id="WP_198423049.1">
    <property type="nucleotide sequence ID" value="NZ_AP018712.1"/>
</dbReference>